<proteinExistence type="predicted"/>
<protein>
    <submittedName>
        <fullName evidence="2">Uncharacterized protein</fullName>
    </submittedName>
</protein>
<evidence type="ECO:0000313" key="3">
    <source>
        <dbReference type="Proteomes" id="UP001183586"/>
    </source>
</evidence>
<sequence length="54" mass="6353">MTAEQLLFDCEPDWDDEDPDDEPEDPRLRDLRGQGLTLLQLHNITDVPVSRRYL</sequence>
<dbReference type="RefSeq" id="WP_311680821.1">
    <property type="nucleotide sequence ID" value="NZ_JAVREU010000003.1"/>
</dbReference>
<name>A0ABU2P6T2_9ACTN</name>
<keyword evidence="3" id="KW-1185">Reference proteome</keyword>
<organism evidence="2 3">
    <name type="scientific">Streptomyces dubilierae</name>
    <dbReference type="NCBI Taxonomy" id="3075533"/>
    <lineage>
        <taxon>Bacteria</taxon>
        <taxon>Bacillati</taxon>
        <taxon>Actinomycetota</taxon>
        <taxon>Actinomycetes</taxon>
        <taxon>Kitasatosporales</taxon>
        <taxon>Streptomycetaceae</taxon>
        <taxon>Streptomyces</taxon>
    </lineage>
</organism>
<feature type="compositionally biased region" description="Acidic residues" evidence="1">
    <location>
        <begin position="10"/>
        <end position="24"/>
    </location>
</feature>
<dbReference type="EMBL" id="JAVREU010000003">
    <property type="protein sequence ID" value="MDT0387857.1"/>
    <property type="molecule type" value="Genomic_DNA"/>
</dbReference>
<reference evidence="3" key="1">
    <citation type="submission" date="2023-07" db="EMBL/GenBank/DDBJ databases">
        <title>30 novel species of actinomycetes from the DSMZ collection.</title>
        <authorList>
            <person name="Nouioui I."/>
        </authorList>
    </citation>
    <scope>NUCLEOTIDE SEQUENCE [LARGE SCALE GENOMIC DNA]</scope>
    <source>
        <strain evidence="3">DSM 41921</strain>
    </source>
</reference>
<dbReference type="Proteomes" id="UP001183586">
    <property type="component" value="Unassembled WGS sequence"/>
</dbReference>
<feature type="region of interest" description="Disordered" evidence="1">
    <location>
        <begin position="1"/>
        <end position="31"/>
    </location>
</feature>
<evidence type="ECO:0000256" key="1">
    <source>
        <dbReference type="SAM" id="MobiDB-lite"/>
    </source>
</evidence>
<accession>A0ABU2P6T2</accession>
<gene>
    <name evidence="2" type="ORF">RM641_10505</name>
</gene>
<comment type="caution">
    <text evidence="2">The sequence shown here is derived from an EMBL/GenBank/DDBJ whole genome shotgun (WGS) entry which is preliminary data.</text>
</comment>
<evidence type="ECO:0000313" key="2">
    <source>
        <dbReference type="EMBL" id="MDT0387857.1"/>
    </source>
</evidence>